<proteinExistence type="inferred from homology"/>
<evidence type="ECO:0000256" key="5">
    <source>
        <dbReference type="ARBA" id="ARBA00023274"/>
    </source>
</evidence>
<organism evidence="11 12">
    <name type="scientific">Nitrosomonas marina</name>
    <dbReference type="NCBI Taxonomy" id="917"/>
    <lineage>
        <taxon>Bacteria</taxon>
        <taxon>Pseudomonadati</taxon>
        <taxon>Pseudomonadota</taxon>
        <taxon>Betaproteobacteria</taxon>
        <taxon>Nitrosomonadales</taxon>
        <taxon>Nitrosomonadaceae</taxon>
        <taxon>Nitrosomonas</taxon>
    </lineage>
</organism>
<keyword evidence="2 7" id="KW-0699">rRNA-binding</keyword>
<dbReference type="InterPro" id="IPR005727">
    <property type="entry name" value="Ribosomal_uL22_bac/chlpt-type"/>
</dbReference>
<dbReference type="RefSeq" id="WP_090631427.1">
    <property type="nucleotide sequence ID" value="NZ_FOCP01000010.1"/>
</dbReference>
<evidence type="ECO:0000256" key="8">
    <source>
        <dbReference type="RuleBase" id="RU004005"/>
    </source>
</evidence>
<dbReference type="InterPro" id="IPR036394">
    <property type="entry name" value="Ribosomal_uL22_sf"/>
</dbReference>
<dbReference type="GO" id="GO:0019843">
    <property type="term" value="F:rRNA binding"/>
    <property type="evidence" value="ECO:0007669"/>
    <property type="project" value="UniProtKB-UniRule"/>
</dbReference>
<evidence type="ECO:0000256" key="10">
    <source>
        <dbReference type="RuleBase" id="RU004008"/>
    </source>
</evidence>
<reference evidence="11 12" key="1">
    <citation type="submission" date="2016-10" db="EMBL/GenBank/DDBJ databases">
        <authorList>
            <person name="de Groot N.N."/>
        </authorList>
    </citation>
    <scope>NUCLEOTIDE SEQUENCE [LARGE SCALE GENOMIC DNA]</scope>
    <source>
        <strain evidence="11 12">Nm22</strain>
    </source>
</reference>
<evidence type="ECO:0000256" key="4">
    <source>
        <dbReference type="ARBA" id="ARBA00022980"/>
    </source>
</evidence>
<evidence type="ECO:0000256" key="7">
    <source>
        <dbReference type="HAMAP-Rule" id="MF_01331"/>
    </source>
</evidence>
<dbReference type="Gene3D" id="3.90.470.10">
    <property type="entry name" value="Ribosomal protein L22/L17"/>
    <property type="match status" value="1"/>
</dbReference>
<comment type="function">
    <text evidence="7 10">This protein binds specifically to 23S rRNA; its binding is stimulated by other ribosomal proteins, e.g., L4, L17, and L20. It is important during the early stages of 50S assembly. It makes multiple contacts with different domains of the 23S rRNA in the assembled 50S subunit and ribosome.</text>
</comment>
<evidence type="ECO:0000313" key="11">
    <source>
        <dbReference type="EMBL" id="SEN22656.1"/>
    </source>
</evidence>
<dbReference type="Pfam" id="PF00237">
    <property type="entry name" value="Ribosomal_L22"/>
    <property type="match status" value="1"/>
</dbReference>
<gene>
    <name evidence="7" type="primary">rplV</name>
    <name evidence="11" type="ORF">SAMN05216325_110119</name>
</gene>
<dbReference type="EMBL" id="FOCP01000010">
    <property type="protein sequence ID" value="SEN22656.1"/>
    <property type="molecule type" value="Genomic_DNA"/>
</dbReference>
<evidence type="ECO:0000256" key="9">
    <source>
        <dbReference type="RuleBase" id="RU004006"/>
    </source>
</evidence>
<comment type="similarity">
    <text evidence="1 7 8">Belongs to the universal ribosomal protein uL22 family.</text>
</comment>
<evidence type="ECO:0000256" key="6">
    <source>
        <dbReference type="ARBA" id="ARBA00035207"/>
    </source>
</evidence>
<dbReference type="STRING" id="917.SAMN05216326_1318"/>
<comment type="subunit">
    <text evidence="7 9">Part of the 50S ribosomal subunit.</text>
</comment>
<dbReference type="OrthoDB" id="9805969at2"/>
<dbReference type="InterPro" id="IPR001063">
    <property type="entry name" value="Ribosomal_uL22"/>
</dbReference>
<evidence type="ECO:0000256" key="1">
    <source>
        <dbReference type="ARBA" id="ARBA00009451"/>
    </source>
</evidence>
<evidence type="ECO:0000256" key="3">
    <source>
        <dbReference type="ARBA" id="ARBA00022884"/>
    </source>
</evidence>
<dbReference type="Proteomes" id="UP000199459">
    <property type="component" value="Unassembled WGS sequence"/>
</dbReference>
<dbReference type="InterPro" id="IPR047867">
    <property type="entry name" value="Ribosomal_uL22_bac/org-type"/>
</dbReference>
<evidence type="ECO:0000256" key="2">
    <source>
        <dbReference type="ARBA" id="ARBA00022730"/>
    </source>
</evidence>
<dbReference type="GO" id="GO:0022625">
    <property type="term" value="C:cytosolic large ribosomal subunit"/>
    <property type="evidence" value="ECO:0007669"/>
    <property type="project" value="TreeGrafter"/>
</dbReference>
<dbReference type="HAMAP" id="MF_01331_B">
    <property type="entry name" value="Ribosomal_uL22_B"/>
    <property type="match status" value="1"/>
</dbReference>
<accession>A0A1H8ETD7</accession>
<dbReference type="PANTHER" id="PTHR13501">
    <property type="entry name" value="CHLOROPLAST 50S RIBOSOMAL PROTEIN L22-RELATED"/>
    <property type="match status" value="1"/>
</dbReference>
<dbReference type="SUPFAM" id="SSF54843">
    <property type="entry name" value="Ribosomal protein L22"/>
    <property type="match status" value="1"/>
</dbReference>
<dbReference type="AlphaFoldDB" id="A0A1H8ETD7"/>
<name>A0A1H8ETD7_9PROT</name>
<protein>
    <recommendedName>
        <fullName evidence="6 7">Large ribosomal subunit protein uL22</fullName>
    </recommendedName>
</protein>
<dbReference type="PANTHER" id="PTHR13501:SF8">
    <property type="entry name" value="LARGE RIBOSOMAL SUBUNIT PROTEIN UL22M"/>
    <property type="match status" value="1"/>
</dbReference>
<keyword evidence="4 7" id="KW-0689">Ribosomal protein</keyword>
<evidence type="ECO:0000313" key="12">
    <source>
        <dbReference type="Proteomes" id="UP000199459"/>
    </source>
</evidence>
<keyword evidence="5 7" id="KW-0687">Ribonucleoprotein</keyword>
<keyword evidence="3 7" id="KW-0694">RNA-binding</keyword>
<dbReference type="NCBIfam" id="TIGR01044">
    <property type="entry name" value="rplV_bact"/>
    <property type="match status" value="1"/>
</dbReference>
<dbReference type="GO" id="GO:0006412">
    <property type="term" value="P:translation"/>
    <property type="evidence" value="ECO:0007669"/>
    <property type="project" value="UniProtKB-UniRule"/>
</dbReference>
<sequence length="109" mass="11874">METTAKLKGVRLSAQKGRLIADQIRGLPVDKAISVLLFSPKKAASIMKQLLNSAIANAEHNNGADIDELKIKSIYVDRATYMPRSSARAKGRGNRIMKPTCHITITVAD</sequence>
<comment type="function">
    <text evidence="7">The globular domain of the protein is located near the polypeptide exit tunnel on the outside of the subunit, while an extended beta-hairpin is found that lines the wall of the exit tunnel in the center of the 70S ribosome.</text>
</comment>
<dbReference type="GO" id="GO:0003735">
    <property type="term" value="F:structural constituent of ribosome"/>
    <property type="evidence" value="ECO:0007669"/>
    <property type="project" value="InterPro"/>
</dbReference>
<dbReference type="CDD" id="cd00336">
    <property type="entry name" value="Ribosomal_L22"/>
    <property type="match status" value="1"/>
</dbReference>